<dbReference type="GO" id="GO:0016829">
    <property type="term" value="F:lyase activity"/>
    <property type="evidence" value="ECO:0007669"/>
    <property type="project" value="UniProtKB-KW"/>
</dbReference>
<protein>
    <recommendedName>
        <fullName evidence="3 4">N5-carboxyaminoimidazole ribonucleotide mutase</fullName>
        <shortName evidence="3 4">N5-CAIR mutase</shortName>
        <ecNumber evidence="3 4">5.4.99.18</ecNumber>
    </recommendedName>
    <alternativeName>
        <fullName evidence="3">5-(carboxyamino)imidazole ribonucleotide mutase</fullName>
    </alternativeName>
</protein>
<dbReference type="SMART" id="SM01001">
    <property type="entry name" value="AIRC"/>
    <property type="match status" value="1"/>
</dbReference>
<dbReference type="Gene3D" id="3.40.50.1970">
    <property type="match status" value="1"/>
</dbReference>
<reference evidence="7" key="1">
    <citation type="submission" date="2020-10" db="EMBL/GenBank/DDBJ databases">
        <authorList>
            <person name="Gilroy R."/>
        </authorList>
    </citation>
    <scope>NUCLEOTIDE SEQUENCE</scope>
    <source>
        <strain evidence="7">ChiSxjej2B14-6234</strain>
    </source>
</reference>
<gene>
    <name evidence="3 7" type="primary">purE</name>
    <name evidence="7" type="ORF">IAB73_08970</name>
</gene>
<dbReference type="GO" id="GO:0006189">
    <property type="term" value="P:'de novo' IMP biosynthetic process"/>
    <property type="evidence" value="ECO:0007669"/>
    <property type="project" value="UniProtKB-UniRule"/>
</dbReference>
<comment type="caution">
    <text evidence="7">The sequence shown here is derived from an EMBL/GenBank/DDBJ whole genome shotgun (WGS) entry which is preliminary data.</text>
</comment>
<dbReference type="AlphaFoldDB" id="A0A9D1CR89"/>
<reference evidence="7" key="2">
    <citation type="journal article" date="2021" name="PeerJ">
        <title>Extensive microbial diversity within the chicken gut microbiome revealed by metagenomics and culture.</title>
        <authorList>
            <person name="Gilroy R."/>
            <person name="Ravi A."/>
            <person name="Getino M."/>
            <person name="Pursley I."/>
            <person name="Horton D.L."/>
            <person name="Alikhan N.F."/>
            <person name="Baker D."/>
            <person name="Gharbi K."/>
            <person name="Hall N."/>
            <person name="Watson M."/>
            <person name="Adriaenssens E.M."/>
            <person name="Foster-Nyarko E."/>
            <person name="Jarju S."/>
            <person name="Secka A."/>
            <person name="Antonio M."/>
            <person name="Oren A."/>
            <person name="Chaudhuri R.R."/>
            <person name="La Ragione R."/>
            <person name="Hildebrand F."/>
            <person name="Pallen M.J."/>
        </authorList>
    </citation>
    <scope>NUCLEOTIDE SEQUENCE</scope>
    <source>
        <strain evidence="7">ChiSxjej2B14-6234</strain>
    </source>
</reference>
<keyword evidence="1 3" id="KW-0658">Purine biosynthesis</keyword>
<organism evidence="7 8">
    <name type="scientific">Candidatus Onthenecus intestinigallinarum</name>
    <dbReference type="NCBI Taxonomy" id="2840875"/>
    <lineage>
        <taxon>Bacteria</taxon>
        <taxon>Bacillati</taxon>
        <taxon>Bacillota</taxon>
        <taxon>Clostridia</taxon>
        <taxon>Eubacteriales</taxon>
        <taxon>Candidatus Onthenecus</taxon>
    </lineage>
</organism>
<proteinExistence type="inferred from homology"/>
<feature type="domain" description="PurE" evidence="6">
    <location>
        <begin position="2"/>
        <end position="151"/>
    </location>
</feature>
<keyword evidence="7" id="KW-0456">Lyase</keyword>
<dbReference type="PANTHER" id="PTHR23046">
    <property type="entry name" value="PHOSPHORIBOSYLAMINOIMIDAZOLE CARBOXYLASE CATALYTIC SUBUNIT"/>
    <property type="match status" value="1"/>
</dbReference>
<keyword evidence="2 3" id="KW-0413">Isomerase</keyword>
<evidence type="ECO:0000313" key="8">
    <source>
        <dbReference type="Proteomes" id="UP000886887"/>
    </source>
</evidence>
<comment type="function">
    <text evidence="3 4">Catalyzes the conversion of N5-carboxyaminoimidazole ribonucleotide (N5-CAIR) to 4-carboxy-5-aminoimidazole ribonucleotide (CAIR).</text>
</comment>
<comment type="pathway">
    <text evidence="3 4">Purine metabolism; IMP biosynthesis via de novo pathway; 5-amino-1-(5-phospho-D-ribosyl)imidazole-4-carboxylate from 5-amino-1-(5-phospho-D-ribosyl)imidazole (N5-CAIR route): step 2/2.</text>
</comment>
<dbReference type="InterPro" id="IPR033747">
    <property type="entry name" value="PurE_ClassI"/>
</dbReference>
<feature type="binding site" evidence="3 5">
    <location>
        <position position="13"/>
    </location>
    <ligand>
        <name>substrate</name>
    </ligand>
</feature>
<evidence type="ECO:0000259" key="6">
    <source>
        <dbReference type="SMART" id="SM01001"/>
    </source>
</evidence>
<dbReference type="Pfam" id="PF00731">
    <property type="entry name" value="AIRC"/>
    <property type="match status" value="1"/>
</dbReference>
<comment type="catalytic activity">
    <reaction evidence="3 4">
        <text>5-carboxyamino-1-(5-phospho-D-ribosyl)imidazole + H(+) = 5-amino-1-(5-phospho-D-ribosyl)imidazole-4-carboxylate</text>
        <dbReference type="Rhea" id="RHEA:13193"/>
        <dbReference type="ChEBI" id="CHEBI:15378"/>
        <dbReference type="ChEBI" id="CHEBI:58730"/>
        <dbReference type="ChEBI" id="CHEBI:77657"/>
        <dbReference type="EC" id="5.4.99.18"/>
    </reaction>
</comment>
<name>A0A9D1CR89_9FIRM</name>
<dbReference type="EMBL" id="DVFJ01000033">
    <property type="protein sequence ID" value="HIQ72322.1"/>
    <property type="molecule type" value="Genomic_DNA"/>
</dbReference>
<accession>A0A9D1CR89</accession>
<evidence type="ECO:0000256" key="1">
    <source>
        <dbReference type="ARBA" id="ARBA00022755"/>
    </source>
</evidence>
<feature type="binding site" evidence="3 5">
    <location>
        <position position="10"/>
    </location>
    <ligand>
        <name>substrate</name>
    </ligand>
</feature>
<dbReference type="GO" id="GO:0034023">
    <property type="term" value="F:5-(carboxyamino)imidazole ribonucleotide mutase activity"/>
    <property type="evidence" value="ECO:0007669"/>
    <property type="project" value="UniProtKB-UniRule"/>
</dbReference>
<comment type="similarity">
    <text evidence="3">Belongs to the AIR carboxylase family. Class I subfamily.</text>
</comment>
<evidence type="ECO:0000313" key="7">
    <source>
        <dbReference type="EMBL" id="HIQ72322.1"/>
    </source>
</evidence>
<dbReference type="InterPro" id="IPR000031">
    <property type="entry name" value="PurE_dom"/>
</dbReference>
<dbReference type="SUPFAM" id="SSF52255">
    <property type="entry name" value="N5-CAIR mutase (phosphoribosylaminoimidazole carboxylase, PurE)"/>
    <property type="match status" value="1"/>
</dbReference>
<dbReference type="EC" id="5.4.99.18" evidence="3 4"/>
<dbReference type="HAMAP" id="MF_01929">
    <property type="entry name" value="PurE_classI"/>
    <property type="match status" value="1"/>
</dbReference>
<dbReference type="Proteomes" id="UP000886887">
    <property type="component" value="Unassembled WGS sequence"/>
</dbReference>
<dbReference type="NCBIfam" id="TIGR01162">
    <property type="entry name" value="purE"/>
    <property type="match status" value="1"/>
</dbReference>
<feature type="binding site" evidence="3 5">
    <location>
        <position position="40"/>
    </location>
    <ligand>
        <name>substrate</name>
    </ligand>
</feature>
<dbReference type="PANTHER" id="PTHR23046:SF2">
    <property type="entry name" value="PHOSPHORIBOSYLAMINOIMIDAZOLE CARBOXYLASE"/>
    <property type="match status" value="1"/>
</dbReference>
<sequence>MPKAALFMGSKSDFASLEGCVRVLKSFGIETTVRVASAHRTPQAVAEFAACARTNGYEVILAAAGKAAHLAGVIAGHTTLPVIGIPVKSSFMDGLDSLLSTVQMPTGIPVATVAVGGGDNAAYLCAQILSIKYPEIAQQLAEHREQMAAGIARDDAAVAEQARAL</sequence>
<evidence type="ECO:0000256" key="5">
    <source>
        <dbReference type="PIRSR" id="PIRSR001338-1"/>
    </source>
</evidence>
<evidence type="ECO:0000256" key="3">
    <source>
        <dbReference type="HAMAP-Rule" id="MF_01929"/>
    </source>
</evidence>
<dbReference type="InterPro" id="IPR024694">
    <property type="entry name" value="PurE_prokaryotes"/>
</dbReference>
<dbReference type="PIRSF" id="PIRSF001338">
    <property type="entry name" value="AIR_carboxylase"/>
    <property type="match status" value="1"/>
</dbReference>
<evidence type="ECO:0000256" key="4">
    <source>
        <dbReference type="PIRNR" id="PIRNR001338"/>
    </source>
</evidence>
<evidence type="ECO:0000256" key="2">
    <source>
        <dbReference type="ARBA" id="ARBA00023235"/>
    </source>
</evidence>